<dbReference type="InterPro" id="IPR036388">
    <property type="entry name" value="WH-like_DNA-bd_sf"/>
</dbReference>
<accession>A0A443JXF2</accession>
<comment type="caution">
    <text evidence="1">The sequence shown here is derived from an EMBL/GenBank/DDBJ whole genome shotgun (WGS) entry which is preliminary data.</text>
</comment>
<protein>
    <recommendedName>
        <fullName evidence="3">Transposase</fullName>
    </recommendedName>
</protein>
<dbReference type="Proteomes" id="UP000284451">
    <property type="component" value="Unassembled WGS sequence"/>
</dbReference>
<dbReference type="InterPro" id="IPR009057">
    <property type="entry name" value="Homeodomain-like_sf"/>
</dbReference>
<evidence type="ECO:0008006" key="3">
    <source>
        <dbReference type="Google" id="ProtNLM"/>
    </source>
</evidence>
<proteinExistence type="predicted"/>
<dbReference type="Gene3D" id="1.10.10.10">
    <property type="entry name" value="Winged helix-like DNA-binding domain superfamily/Winged helix DNA-binding domain"/>
    <property type="match status" value="1"/>
</dbReference>
<evidence type="ECO:0000313" key="2">
    <source>
        <dbReference type="Proteomes" id="UP000284451"/>
    </source>
</evidence>
<dbReference type="EMBL" id="SAUY01000080">
    <property type="protein sequence ID" value="RWR25171.1"/>
    <property type="molecule type" value="Genomic_DNA"/>
</dbReference>
<organism evidence="1 2">
    <name type="scientific">Paenirhodobacter populi</name>
    <dbReference type="NCBI Taxonomy" id="2306993"/>
    <lineage>
        <taxon>Bacteria</taxon>
        <taxon>Pseudomonadati</taxon>
        <taxon>Pseudomonadota</taxon>
        <taxon>Alphaproteobacteria</taxon>
        <taxon>Rhodobacterales</taxon>
        <taxon>Rhodobacter group</taxon>
        <taxon>Paenirhodobacter</taxon>
    </lineage>
</organism>
<reference evidence="1 2" key="2">
    <citation type="submission" date="2019-01" db="EMBL/GenBank/DDBJ databases">
        <authorList>
            <person name="Li Y."/>
        </authorList>
    </citation>
    <scope>NUCLEOTIDE SEQUENCE [LARGE SCALE GENOMIC DNA]</scope>
    <source>
        <strain evidence="1 2">07D10-4-3</strain>
    </source>
</reference>
<reference evidence="1 2" key="1">
    <citation type="submission" date="2019-01" db="EMBL/GenBank/DDBJ databases">
        <title>Sinorhodobacter populi sp. nov. isolated from the symptomatic bark tissue of Populus euramericana canker.</title>
        <authorList>
            <person name="Xu G."/>
        </authorList>
    </citation>
    <scope>NUCLEOTIDE SEQUENCE [LARGE SCALE GENOMIC DNA]</scope>
    <source>
        <strain evidence="1 2">07D10-4-3</strain>
    </source>
</reference>
<name>A0A443JXF2_9RHOB</name>
<gene>
    <name evidence="1" type="ORF">D2T29_22285</name>
</gene>
<dbReference type="AlphaFoldDB" id="A0A443JXF2"/>
<dbReference type="SUPFAM" id="SSF46689">
    <property type="entry name" value="Homeodomain-like"/>
    <property type="match status" value="1"/>
</dbReference>
<sequence length="112" mass="12411">MHKRPNGRCQWPDEIKVKAVERARDGERIAAIAREISANESLVAKWAKDAEDPAKDRKGAPEFVEVLTSDTPARTEAMAHCSIRLGDVQLSVPLGYPSLHLTEILRAVRAAR</sequence>
<evidence type="ECO:0000313" key="1">
    <source>
        <dbReference type="EMBL" id="RWR25171.1"/>
    </source>
</evidence>